<keyword evidence="1" id="KW-0479">Metal-binding</keyword>
<dbReference type="VEuPathDB" id="FungiDB:CC77DRAFT_719359"/>
<dbReference type="KEGG" id="aalt:CC77DRAFT_719359"/>
<gene>
    <name evidence="3" type="ORF">CC77DRAFT_719359</name>
</gene>
<evidence type="ECO:0000256" key="1">
    <source>
        <dbReference type="PROSITE-ProRule" id="PRU00723"/>
    </source>
</evidence>
<dbReference type="GO" id="GO:0008270">
    <property type="term" value="F:zinc ion binding"/>
    <property type="evidence" value="ECO:0007669"/>
    <property type="project" value="UniProtKB-KW"/>
</dbReference>
<dbReference type="Gene3D" id="3.30.1370.210">
    <property type="match status" value="1"/>
</dbReference>
<dbReference type="GeneID" id="29118486"/>
<dbReference type="Proteomes" id="UP000077248">
    <property type="component" value="Unassembled WGS sequence"/>
</dbReference>
<reference evidence="3 4" key="1">
    <citation type="submission" date="2016-05" db="EMBL/GenBank/DDBJ databases">
        <title>Comparative analysis of secretome profiles of manganese(II)-oxidizing ascomycete fungi.</title>
        <authorList>
            <consortium name="DOE Joint Genome Institute"/>
            <person name="Zeiner C.A."/>
            <person name="Purvine S.O."/>
            <person name="Zink E.M."/>
            <person name="Wu S."/>
            <person name="Pasa-Tolic L."/>
            <person name="Chaput D.L."/>
            <person name="Haridas S."/>
            <person name="Grigoriev I.V."/>
            <person name="Santelli C.M."/>
            <person name="Hansel C.M."/>
        </authorList>
    </citation>
    <scope>NUCLEOTIDE SEQUENCE [LARGE SCALE GENOMIC DNA]</scope>
    <source>
        <strain evidence="3 4">SRC1lrK2f</strain>
    </source>
</reference>
<keyword evidence="1" id="KW-0862">Zinc</keyword>
<feature type="zinc finger region" description="C3H1-type" evidence="1">
    <location>
        <begin position="1"/>
        <end position="25"/>
    </location>
</feature>
<feature type="domain" description="C3H1-type" evidence="2">
    <location>
        <begin position="37"/>
        <end position="64"/>
    </location>
</feature>
<keyword evidence="1" id="KW-0863">Zinc-finger</keyword>
<proteinExistence type="predicted"/>
<dbReference type="InterPro" id="IPR000571">
    <property type="entry name" value="Znf_CCCH"/>
</dbReference>
<evidence type="ECO:0000259" key="2">
    <source>
        <dbReference type="PROSITE" id="PS50103"/>
    </source>
</evidence>
<dbReference type="AlphaFoldDB" id="A0A177DV47"/>
<accession>A0A177DV47</accession>
<name>A0A177DV47_ALTAL</name>
<evidence type="ECO:0000313" key="3">
    <source>
        <dbReference type="EMBL" id="OAG23447.1"/>
    </source>
</evidence>
<dbReference type="PROSITE" id="PS50103">
    <property type="entry name" value="ZF_C3H1"/>
    <property type="match status" value="2"/>
</dbReference>
<feature type="domain" description="C3H1-type" evidence="2">
    <location>
        <begin position="1"/>
        <end position="25"/>
    </location>
</feature>
<sequence length="177" mass="19892">MPVCQFHKQNRCMFGTACRNIHEVNKSRTHGDPPVDPRSNIICKYYIRNVCERGVKYPFSHTVDSSTGTALDQRLGHDGSKEVQDSSACPACGGKPHEQLVCADVKAGKRERNDVNDARNCRTCLMPLPKLECADLVICAACKTQICWQCEEEFEVNATAEVFNHFDVFEDRGRNNP</sequence>
<dbReference type="EMBL" id="KV441473">
    <property type="protein sequence ID" value="OAG23447.1"/>
    <property type="molecule type" value="Genomic_DNA"/>
</dbReference>
<keyword evidence="4" id="KW-1185">Reference proteome</keyword>
<organism evidence="3 4">
    <name type="scientific">Alternaria alternata</name>
    <name type="common">Alternaria rot fungus</name>
    <name type="synonym">Torula alternata</name>
    <dbReference type="NCBI Taxonomy" id="5599"/>
    <lineage>
        <taxon>Eukaryota</taxon>
        <taxon>Fungi</taxon>
        <taxon>Dikarya</taxon>
        <taxon>Ascomycota</taxon>
        <taxon>Pezizomycotina</taxon>
        <taxon>Dothideomycetes</taxon>
        <taxon>Pleosporomycetidae</taxon>
        <taxon>Pleosporales</taxon>
        <taxon>Pleosporineae</taxon>
        <taxon>Pleosporaceae</taxon>
        <taxon>Alternaria</taxon>
        <taxon>Alternaria sect. Alternaria</taxon>
        <taxon>Alternaria alternata complex</taxon>
    </lineage>
</organism>
<dbReference type="RefSeq" id="XP_018388868.1">
    <property type="nucleotide sequence ID" value="XM_018532892.1"/>
</dbReference>
<feature type="zinc finger region" description="C3H1-type" evidence="1">
    <location>
        <begin position="37"/>
        <end position="64"/>
    </location>
</feature>
<evidence type="ECO:0000313" key="4">
    <source>
        <dbReference type="Proteomes" id="UP000077248"/>
    </source>
</evidence>
<protein>
    <recommendedName>
        <fullName evidence="2">C3H1-type domain-containing protein</fullName>
    </recommendedName>
</protein>